<reference evidence="2" key="1">
    <citation type="journal article" date="2022" name="Cell">
        <title>Design, construction, and in vivo augmentation of a complex gut microbiome.</title>
        <authorList>
            <person name="Cheng A.G."/>
            <person name="Ho P.Y."/>
            <person name="Aranda-Diaz A."/>
            <person name="Jain S."/>
            <person name="Yu F.B."/>
            <person name="Meng X."/>
            <person name="Wang M."/>
            <person name="Iakiviak M."/>
            <person name="Nagashima K."/>
            <person name="Zhao A."/>
            <person name="Murugkar P."/>
            <person name="Patil A."/>
            <person name="Atabakhsh K."/>
            <person name="Weakley A."/>
            <person name="Yan J."/>
            <person name="Brumbaugh A.R."/>
            <person name="Higginbottom S."/>
            <person name="Dimas A."/>
            <person name="Shiver A.L."/>
            <person name="Deutschbauer A."/>
            <person name="Neff N."/>
            <person name="Sonnenburg J.L."/>
            <person name="Huang K.C."/>
            <person name="Fischbach M.A."/>
        </authorList>
    </citation>
    <scope>NUCLEOTIDE SEQUENCE</scope>
    <source>
        <strain evidence="2">DSM 19829</strain>
    </source>
</reference>
<feature type="domain" description="Uroporphyrinogen decarboxylase (URO-D)" evidence="1">
    <location>
        <begin position="96"/>
        <end position="369"/>
    </location>
</feature>
<dbReference type="SUPFAM" id="SSF51726">
    <property type="entry name" value="UROD/MetE-like"/>
    <property type="match status" value="1"/>
</dbReference>
<organism evidence="2 3">
    <name type="scientific">Ruminococcus gauvreauii</name>
    <dbReference type="NCBI Taxonomy" id="438033"/>
    <lineage>
        <taxon>Bacteria</taxon>
        <taxon>Bacillati</taxon>
        <taxon>Bacillota</taxon>
        <taxon>Clostridia</taxon>
        <taxon>Eubacteriales</taxon>
        <taxon>Oscillospiraceae</taxon>
        <taxon>Ruminococcus</taxon>
    </lineage>
</organism>
<dbReference type="Gene3D" id="3.20.20.210">
    <property type="match status" value="1"/>
</dbReference>
<evidence type="ECO:0000313" key="3">
    <source>
        <dbReference type="Proteomes" id="UP001060164"/>
    </source>
</evidence>
<dbReference type="InterPro" id="IPR052024">
    <property type="entry name" value="Methanogen_methyltrans"/>
</dbReference>
<accession>A0ABY5VLC7</accession>
<dbReference type="Proteomes" id="UP001060164">
    <property type="component" value="Chromosome"/>
</dbReference>
<dbReference type="InterPro" id="IPR000257">
    <property type="entry name" value="Uroporphyrinogen_deCOase"/>
</dbReference>
<dbReference type="Pfam" id="PF01208">
    <property type="entry name" value="URO-D"/>
    <property type="match status" value="1"/>
</dbReference>
<keyword evidence="3" id="KW-1185">Reference proteome</keyword>
<dbReference type="RefSeq" id="WP_028528295.1">
    <property type="nucleotide sequence ID" value="NZ_CABLBR010000009.1"/>
</dbReference>
<evidence type="ECO:0000313" key="2">
    <source>
        <dbReference type="EMBL" id="UWP61107.1"/>
    </source>
</evidence>
<dbReference type="EMBL" id="CP102290">
    <property type="protein sequence ID" value="UWP61107.1"/>
    <property type="molecule type" value="Genomic_DNA"/>
</dbReference>
<name>A0ABY5VLC7_9FIRM</name>
<dbReference type="PANTHER" id="PTHR47099:SF1">
    <property type="entry name" value="METHYLCOBAMIDE:COM METHYLTRANSFERASE MTBA"/>
    <property type="match status" value="1"/>
</dbReference>
<proteinExistence type="predicted"/>
<evidence type="ECO:0000259" key="1">
    <source>
        <dbReference type="Pfam" id="PF01208"/>
    </source>
</evidence>
<gene>
    <name evidence="2" type="ORF">NQ502_08780</name>
</gene>
<protein>
    <recommendedName>
        <fullName evidence="1">Uroporphyrinogen decarboxylase (URO-D) domain-containing protein</fullName>
    </recommendedName>
</protein>
<dbReference type="InterPro" id="IPR038071">
    <property type="entry name" value="UROD/MetE-like_sf"/>
</dbReference>
<dbReference type="PANTHER" id="PTHR47099">
    <property type="entry name" value="METHYLCOBAMIDE:COM METHYLTRANSFERASE MTBA"/>
    <property type="match status" value="1"/>
</dbReference>
<sequence length="372" mass="42629">MTPRERVLATVNHKAPDRIVTELGSTNCTSIARKTYDKVKKLLGVQADDRLMMEDFQISLVDEPVLEFLETDTRGVPAHPCFPKQVINKREFVDHFGIHFKMPDNELYYDMVYHPLQDMTELAEIKEYEWPDPVVPAAVEGCRERAKKLKEENRYAIVGDIVDSGIFEPAHYIRGFQNFLTDLIADEDIIHYLMEHMLQFQCARQEQYLNEVGEYLDIIFVGDDLAAARSPLMSPAVYREMIKPYQKRYFEFIKSRTKAKLMYHSCGSVVPLIPDLIEIGVDILNPIQVNAADMDPRQLKKEFGDQLCFCGAIDTSQVMPNGTIDDVRDEVARRIDELGPEGYILTAVHDIQADVPAQNVLAMYKAAKEKYL</sequence>